<dbReference type="InterPro" id="IPR052024">
    <property type="entry name" value="Methanogen_methyltrans"/>
</dbReference>
<dbReference type="InterPro" id="IPR000257">
    <property type="entry name" value="Uroporphyrinogen_deCOase"/>
</dbReference>
<sequence length="362" mass="40211">MKRREFLKSGLYAAGGLGLSLTGAAALSARGSAAYRNNIPASFSTNKLNKRELVLSVLDQSKPNKYVPSAFFMHFHDKFGAGAIKSHLEFFRATNMDISKIQYEVTLPQQLEIKRPKDWAKIPVYGKELFEPQFEVIKAIAKELQSEALIIPTVYSPLLLAEQVVGHETYLAHAKEDPDAVEVGIRNLTENILYYIRESIKLGVDGFYLSTHGGDTAVFYDGPLYHQLIAPYDNIIFKEAEAHTPFNILHICSPENTYQRLDHLSGYPSSVINPPALLADGSATKPKEVQSLFGRPVMGGLDHHGVIAHGSPEEIKKEVDQVLKDASPNFILAANCTVHGEVPWQTLRSVIDYAHDWRVNNG</sequence>
<reference evidence="2" key="1">
    <citation type="submission" date="2019-03" db="EMBL/GenBank/DDBJ databases">
        <title>Single cell metagenomics reveals metabolic interactions within the superorganism composed of flagellate Streblomastix strix and complex community of Bacteroidetes bacteria on its surface.</title>
        <authorList>
            <person name="Treitli S.C."/>
            <person name="Kolisko M."/>
            <person name="Husnik F."/>
            <person name="Keeling P."/>
            <person name="Hampl V."/>
        </authorList>
    </citation>
    <scope>NUCLEOTIDE SEQUENCE</scope>
    <source>
        <strain evidence="2">STM</strain>
    </source>
</reference>
<evidence type="ECO:0000259" key="1">
    <source>
        <dbReference type="Pfam" id="PF01208"/>
    </source>
</evidence>
<proteinExistence type="predicted"/>
<evidence type="ECO:0000313" key="2">
    <source>
        <dbReference type="EMBL" id="KAA6344412.1"/>
    </source>
</evidence>
<comment type="caution">
    <text evidence="2">The sequence shown here is derived from an EMBL/GenBank/DDBJ whole genome shotgun (WGS) entry which is preliminary data.</text>
</comment>
<feature type="domain" description="Uroporphyrinogen decarboxylase (URO-D)" evidence="1">
    <location>
        <begin position="113"/>
        <end position="357"/>
    </location>
</feature>
<name>A0A5J4SF79_9ZZZZ</name>
<dbReference type="GO" id="GO:0004853">
    <property type="term" value="F:uroporphyrinogen decarboxylase activity"/>
    <property type="evidence" value="ECO:0007669"/>
    <property type="project" value="InterPro"/>
</dbReference>
<protein>
    <recommendedName>
        <fullName evidence="1">Uroporphyrinogen decarboxylase (URO-D) domain-containing protein</fullName>
    </recommendedName>
</protein>
<dbReference type="InterPro" id="IPR038071">
    <property type="entry name" value="UROD/MetE-like_sf"/>
</dbReference>
<dbReference type="SUPFAM" id="SSF51726">
    <property type="entry name" value="UROD/MetE-like"/>
    <property type="match status" value="1"/>
</dbReference>
<dbReference type="PANTHER" id="PTHR47099">
    <property type="entry name" value="METHYLCOBAMIDE:COM METHYLTRANSFERASE MTBA"/>
    <property type="match status" value="1"/>
</dbReference>
<dbReference type="PANTHER" id="PTHR47099:SF1">
    <property type="entry name" value="METHYLCOBAMIDE:COM METHYLTRANSFERASE MTBA"/>
    <property type="match status" value="1"/>
</dbReference>
<gene>
    <name evidence="2" type="ORF">EZS27_007965</name>
</gene>
<dbReference type="Gene3D" id="3.20.20.210">
    <property type="match status" value="1"/>
</dbReference>
<dbReference type="AlphaFoldDB" id="A0A5J4SF79"/>
<organism evidence="2">
    <name type="scientific">termite gut metagenome</name>
    <dbReference type="NCBI Taxonomy" id="433724"/>
    <lineage>
        <taxon>unclassified sequences</taxon>
        <taxon>metagenomes</taxon>
        <taxon>organismal metagenomes</taxon>
    </lineage>
</organism>
<dbReference type="EMBL" id="SNRY01000219">
    <property type="protein sequence ID" value="KAA6344412.1"/>
    <property type="molecule type" value="Genomic_DNA"/>
</dbReference>
<dbReference type="GO" id="GO:0006779">
    <property type="term" value="P:porphyrin-containing compound biosynthetic process"/>
    <property type="evidence" value="ECO:0007669"/>
    <property type="project" value="InterPro"/>
</dbReference>
<dbReference type="Pfam" id="PF01208">
    <property type="entry name" value="URO-D"/>
    <property type="match status" value="1"/>
</dbReference>
<accession>A0A5J4SF79</accession>